<protein>
    <submittedName>
        <fullName evidence="1">Uncharacterized protein</fullName>
    </submittedName>
</protein>
<evidence type="ECO:0000313" key="1">
    <source>
        <dbReference type="EMBL" id="MPM09873.1"/>
    </source>
</evidence>
<comment type="caution">
    <text evidence="1">The sequence shown here is derived from an EMBL/GenBank/DDBJ whole genome shotgun (WGS) entry which is preliminary data.</text>
</comment>
<reference evidence="1" key="1">
    <citation type="submission" date="2019-08" db="EMBL/GenBank/DDBJ databases">
        <authorList>
            <person name="Kucharzyk K."/>
            <person name="Murdoch R.W."/>
            <person name="Higgins S."/>
            <person name="Loffler F."/>
        </authorList>
    </citation>
    <scope>NUCLEOTIDE SEQUENCE</scope>
</reference>
<dbReference type="AlphaFoldDB" id="A0A644X6E6"/>
<gene>
    <name evidence="1" type="ORF">SDC9_56196</name>
</gene>
<dbReference type="EMBL" id="VSSQ01001622">
    <property type="protein sequence ID" value="MPM09873.1"/>
    <property type="molecule type" value="Genomic_DNA"/>
</dbReference>
<name>A0A644X6E6_9ZZZZ</name>
<organism evidence="1">
    <name type="scientific">bioreactor metagenome</name>
    <dbReference type="NCBI Taxonomy" id="1076179"/>
    <lineage>
        <taxon>unclassified sequences</taxon>
        <taxon>metagenomes</taxon>
        <taxon>ecological metagenomes</taxon>
    </lineage>
</organism>
<accession>A0A644X6E6</accession>
<sequence length="142" mass="14624">MGFRVASVVLEGAEVRVSGDVGASGVAVPHHAVGNRRNRTGVVDDFVPCLPGVVPENAVLHHRCSSAAVSHTGGSVSRVVREGAVHHRGRAVEIEHGPSGSGGVPREGTVDDHRGAVGVGYRSPETVFHDVAGKSAVGYLRV</sequence>
<proteinExistence type="predicted"/>